<dbReference type="GO" id="GO:0006107">
    <property type="term" value="P:oxaloacetate metabolic process"/>
    <property type="evidence" value="ECO:0007669"/>
    <property type="project" value="TreeGrafter"/>
</dbReference>
<proteinExistence type="predicted"/>
<dbReference type="AlphaFoldDB" id="A0A644SVP1"/>
<dbReference type="GO" id="GO:0006541">
    <property type="term" value="P:glutamine metabolic process"/>
    <property type="evidence" value="ECO:0007669"/>
    <property type="project" value="TreeGrafter"/>
</dbReference>
<sequence length="273" mass="30137">MPDMIKMALCQPAVVDNKAENLHKAAEMVRRAAKSGCQIAVLPEMFNCPYQSELFPSYAESFPNGETIRLLARLAKEENIVIVGGSIPEKDGERVYNTSFIFAENGELIGRHRKLHLFDVDIKAGTVFKESDTLTAGNDITVVTACGVKLGIGICYDIRFIELAREMTDRGAQVLIYPAAFGLVTGPAHWELLMKARAIDNQVFVIGAAPARTLGAKYQAYGHSIAVDPWGRIVAEADETESLLTIVLDLKTIASVREELPILKHRRPKIYHN</sequence>
<dbReference type="InterPro" id="IPR036526">
    <property type="entry name" value="C-N_Hydrolase_sf"/>
</dbReference>
<evidence type="ECO:0000259" key="2">
    <source>
        <dbReference type="PROSITE" id="PS50263"/>
    </source>
</evidence>
<dbReference type="GO" id="GO:0006528">
    <property type="term" value="P:asparagine metabolic process"/>
    <property type="evidence" value="ECO:0007669"/>
    <property type="project" value="TreeGrafter"/>
</dbReference>
<gene>
    <name evidence="3" type="primary">nit1_1</name>
    <name evidence="3" type="ORF">SDC9_04227</name>
</gene>
<organism evidence="3">
    <name type="scientific">bioreactor metagenome</name>
    <dbReference type="NCBI Taxonomy" id="1076179"/>
    <lineage>
        <taxon>unclassified sequences</taxon>
        <taxon>metagenomes</taxon>
        <taxon>ecological metagenomes</taxon>
    </lineage>
</organism>
<dbReference type="Gene3D" id="3.60.110.10">
    <property type="entry name" value="Carbon-nitrogen hydrolase"/>
    <property type="match status" value="1"/>
</dbReference>
<dbReference type="InterPro" id="IPR003010">
    <property type="entry name" value="C-N_Hydrolase"/>
</dbReference>
<feature type="domain" description="CN hydrolase" evidence="2">
    <location>
        <begin position="5"/>
        <end position="250"/>
    </location>
</feature>
<dbReference type="PROSITE" id="PS50263">
    <property type="entry name" value="CN_HYDROLASE"/>
    <property type="match status" value="1"/>
</dbReference>
<protein>
    <submittedName>
        <fullName evidence="3">Deaminated glutathione amidase</fullName>
        <ecNumber evidence="3">3.5.1.-</ecNumber>
    </submittedName>
</protein>
<dbReference type="CDD" id="cd07572">
    <property type="entry name" value="nit"/>
    <property type="match status" value="1"/>
</dbReference>
<dbReference type="Pfam" id="PF00795">
    <property type="entry name" value="CN_hydrolase"/>
    <property type="match status" value="1"/>
</dbReference>
<reference evidence="3" key="1">
    <citation type="submission" date="2019-08" db="EMBL/GenBank/DDBJ databases">
        <authorList>
            <person name="Kucharzyk K."/>
            <person name="Murdoch R.W."/>
            <person name="Higgins S."/>
            <person name="Loffler F."/>
        </authorList>
    </citation>
    <scope>NUCLEOTIDE SEQUENCE</scope>
</reference>
<dbReference type="PANTHER" id="PTHR23088">
    <property type="entry name" value="NITRILASE-RELATED"/>
    <property type="match status" value="1"/>
</dbReference>
<dbReference type="PANTHER" id="PTHR23088:SF30">
    <property type="entry name" value="OMEGA-AMIDASE NIT2"/>
    <property type="match status" value="1"/>
</dbReference>
<dbReference type="EC" id="3.5.1.-" evidence="3"/>
<evidence type="ECO:0000256" key="1">
    <source>
        <dbReference type="ARBA" id="ARBA00022801"/>
    </source>
</evidence>
<keyword evidence="1 3" id="KW-0378">Hydrolase</keyword>
<dbReference type="GO" id="GO:0005739">
    <property type="term" value="C:mitochondrion"/>
    <property type="evidence" value="ECO:0007669"/>
    <property type="project" value="TreeGrafter"/>
</dbReference>
<dbReference type="SUPFAM" id="SSF56317">
    <property type="entry name" value="Carbon-nitrogen hydrolase"/>
    <property type="match status" value="1"/>
</dbReference>
<dbReference type="GO" id="GO:0050152">
    <property type="term" value="F:omega-amidase activity"/>
    <property type="evidence" value="ECO:0007669"/>
    <property type="project" value="TreeGrafter"/>
</dbReference>
<name>A0A644SVP1_9ZZZZ</name>
<comment type="caution">
    <text evidence="3">The sequence shown here is derived from an EMBL/GenBank/DDBJ whole genome shotgun (WGS) entry which is preliminary data.</text>
</comment>
<accession>A0A644SVP1</accession>
<dbReference type="InterPro" id="IPR045254">
    <property type="entry name" value="Nit1/2_C-N_Hydrolase"/>
</dbReference>
<dbReference type="EMBL" id="VSSQ01000007">
    <property type="protein sequence ID" value="MPL58685.1"/>
    <property type="molecule type" value="Genomic_DNA"/>
</dbReference>
<evidence type="ECO:0000313" key="3">
    <source>
        <dbReference type="EMBL" id="MPL58685.1"/>
    </source>
</evidence>